<feature type="compositionally biased region" description="Polar residues" evidence="1">
    <location>
        <begin position="41"/>
        <end position="50"/>
    </location>
</feature>
<dbReference type="AlphaFoldDB" id="A0A368GDF9"/>
<accession>A0A368GDF9</accession>
<evidence type="ECO:0000313" key="3">
    <source>
        <dbReference type="Proteomes" id="UP000252519"/>
    </source>
</evidence>
<dbReference type="OrthoDB" id="10369034at2759"/>
<sequence length="124" mass="13396">MLLRPSEHIDWTPSERLLNSLNITPVENDDHTSKDVPSLTYAPSSDSKQFGSELETGPKMGFFIEEFQYATTTISEILSLQSTSGITGNNNVAVTFGEGDAQVHISLQGAIDGDELHAVSVDAI</sequence>
<evidence type="ECO:0000313" key="2">
    <source>
        <dbReference type="EMBL" id="RCN42443.1"/>
    </source>
</evidence>
<evidence type="ECO:0000256" key="1">
    <source>
        <dbReference type="SAM" id="MobiDB-lite"/>
    </source>
</evidence>
<dbReference type="EMBL" id="JOJR01000194">
    <property type="protein sequence ID" value="RCN42443.1"/>
    <property type="molecule type" value="Genomic_DNA"/>
</dbReference>
<protein>
    <submittedName>
        <fullName evidence="2">Uncharacterized protein</fullName>
    </submittedName>
</protein>
<name>A0A368GDF9_ANCCA</name>
<gene>
    <name evidence="2" type="ORF">ANCCAN_11593</name>
</gene>
<comment type="caution">
    <text evidence="2">The sequence shown here is derived from an EMBL/GenBank/DDBJ whole genome shotgun (WGS) entry which is preliminary data.</text>
</comment>
<reference evidence="2 3" key="1">
    <citation type="submission" date="2014-10" db="EMBL/GenBank/DDBJ databases">
        <title>Draft genome of the hookworm Ancylostoma caninum.</title>
        <authorList>
            <person name="Mitreva M."/>
        </authorList>
    </citation>
    <scope>NUCLEOTIDE SEQUENCE [LARGE SCALE GENOMIC DNA]</scope>
    <source>
        <strain evidence="2 3">Baltimore</strain>
    </source>
</reference>
<organism evidence="2 3">
    <name type="scientific">Ancylostoma caninum</name>
    <name type="common">Dog hookworm</name>
    <dbReference type="NCBI Taxonomy" id="29170"/>
    <lineage>
        <taxon>Eukaryota</taxon>
        <taxon>Metazoa</taxon>
        <taxon>Ecdysozoa</taxon>
        <taxon>Nematoda</taxon>
        <taxon>Chromadorea</taxon>
        <taxon>Rhabditida</taxon>
        <taxon>Rhabditina</taxon>
        <taxon>Rhabditomorpha</taxon>
        <taxon>Strongyloidea</taxon>
        <taxon>Ancylostomatidae</taxon>
        <taxon>Ancylostomatinae</taxon>
        <taxon>Ancylostoma</taxon>
    </lineage>
</organism>
<feature type="region of interest" description="Disordered" evidence="1">
    <location>
        <begin position="25"/>
        <end position="53"/>
    </location>
</feature>
<dbReference type="Proteomes" id="UP000252519">
    <property type="component" value="Unassembled WGS sequence"/>
</dbReference>
<keyword evidence="3" id="KW-1185">Reference proteome</keyword>
<proteinExistence type="predicted"/>